<evidence type="ECO:0000256" key="7">
    <source>
        <dbReference type="SAM" id="MobiDB-lite"/>
    </source>
</evidence>
<evidence type="ECO:0000256" key="2">
    <source>
        <dbReference type="ARBA" id="ARBA00022833"/>
    </source>
</evidence>
<evidence type="ECO:0000313" key="10">
    <source>
        <dbReference type="Proteomes" id="UP001446871"/>
    </source>
</evidence>
<organism evidence="9 10">
    <name type="scientific">Apiospora saccharicola</name>
    <dbReference type="NCBI Taxonomy" id="335842"/>
    <lineage>
        <taxon>Eukaryota</taxon>
        <taxon>Fungi</taxon>
        <taxon>Dikarya</taxon>
        <taxon>Ascomycota</taxon>
        <taxon>Pezizomycotina</taxon>
        <taxon>Sordariomycetes</taxon>
        <taxon>Xylariomycetidae</taxon>
        <taxon>Amphisphaeriales</taxon>
        <taxon>Apiosporaceae</taxon>
        <taxon>Apiospora</taxon>
    </lineage>
</organism>
<keyword evidence="4" id="KW-0238">DNA-binding</keyword>
<feature type="region of interest" description="Disordered" evidence="7">
    <location>
        <begin position="164"/>
        <end position="200"/>
    </location>
</feature>
<gene>
    <name evidence="9" type="ORF">PG996_013545</name>
</gene>
<keyword evidence="2" id="KW-0862">Zinc</keyword>
<dbReference type="CDD" id="cd12148">
    <property type="entry name" value="fungal_TF_MHR"/>
    <property type="match status" value="1"/>
</dbReference>
<evidence type="ECO:0000256" key="5">
    <source>
        <dbReference type="ARBA" id="ARBA00023163"/>
    </source>
</evidence>
<dbReference type="InterPro" id="IPR007219">
    <property type="entry name" value="XnlR_reg_dom"/>
</dbReference>
<proteinExistence type="predicted"/>
<accession>A0ABR1U8I3</accession>
<keyword evidence="6" id="KW-0539">Nucleus</keyword>
<feature type="domain" description="Xylanolytic transcriptional activator regulatory" evidence="8">
    <location>
        <begin position="358"/>
        <end position="433"/>
    </location>
</feature>
<feature type="region of interest" description="Disordered" evidence="7">
    <location>
        <begin position="231"/>
        <end position="254"/>
    </location>
</feature>
<dbReference type="SMART" id="SM00906">
    <property type="entry name" value="Fungal_trans"/>
    <property type="match status" value="1"/>
</dbReference>
<evidence type="ECO:0000256" key="3">
    <source>
        <dbReference type="ARBA" id="ARBA00023015"/>
    </source>
</evidence>
<keyword evidence="10" id="KW-1185">Reference proteome</keyword>
<feature type="compositionally biased region" description="Polar residues" evidence="7">
    <location>
        <begin position="186"/>
        <end position="200"/>
    </location>
</feature>
<dbReference type="InterPro" id="IPR051615">
    <property type="entry name" value="Transcr_Regulatory_Elem"/>
</dbReference>
<dbReference type="EMBL" id="JAQQWM010000008">
    <property type="protein sequence ID" value="KAK8054244.1"/>
    <property type="molecule type" value="Genomic_DNA"/>
</dbReference>
<reference evidence="9 10" key="1">
    <citation type="submission" date="2023-01" db="EMBL/GenBank/DDBJ databases">
        <title>Analysis of 21 Apiospora genomes using comparative genomics revels a genus with tremendous synthesis potential of carbohydrate active enzymes and secondary metabolites.</title>
        <authorList>
            <person name="Sorensen T."/>
        </authorList>
    </citation>
    <scope>NUCLEOTIDE SEQUENCE [LARGE SCALE GENOMIC DNA]</scope>
    <source>
        <strain evidence="9 10">CBS 83171</strain>
    </source>
</reference>
<dbReference type="PANTHER" id="PTHR31313:SF85">
    <property type="entry name" value="ZN(II)2CYS6 TRANSCRIPTION FACTOR (EUROFUNG)"/>
    <property type="match status" value="1"/>
</dbReference>
<dbReference type="Proteomes" id="UP001446871">
    <property type="component" value="Unassembled WGS sequence"/>
</dbReference>
<comment type="caution">
    <text evidence="9">The sequence shown here is derived from an EMBL/GenBank/DDBJ whole genome shotgun (WGS) entry which is preliminary data.</text>
</comment>
<name>A0ABR1U8I3_9PEZI</name>
<protein>
    <recommendedName>
        <fullName evidence="8">Xylanolytic transcriptional activator regulatory domain-containing protein</fullName>
    </recommendedName>
</protein>
<keyword evidence="5" id="KW-0804">Transcription</keyword>
<evidence type="ECO:0000259" key="8">
    <source>
        <dbReference type="SMART" id="SM00906"/>
    </source>
</evidence>
<evidence type="ECO:0000256" key="6">
    <source>
        <dbReference type="ARBA" id="ARBA00023242"/>
    </source>
</evidence>
<evidence type="ECO:0000256" key="1">
    <source>
        <dbReference type="ARBA" id="ARBA00022723"/>
    </source>
</evidence>
<keyword evidence="1" id="KW-0479">Metal-binding</keyword>
<evidence type="ECO:0000256" key="4">
    <source>
        <dbReference type="ARBA" id="ARBA00023125"/>
    </source>
</evidence>
<keyword evidence="3" id="KW-0805">Transcription regulation</keyword>
<evidence type="ECO:0000313" key="9">
    <source>
        <dbReference type="EMBL" id="KAK8054244.1"/>
    </source>
</evidence>
<sequence length="544" mass="60965">MGGNGEESGEDVNKFRQKLDAGLGNQLFDIYRAKEHEYEGQYTFILLGAMIMCTGAKIRDDDLQHLRDLVPGIHSSAGYALPIFDSGFRGPGKAQFLAALDHYTPGTPRDFREPSCFTCGKVKADLGKAPLACQLIDEPSAPTLSYTERLEHRIKELENEVQRLKGGHGNETEAQTPETPEDASVSECSSRQPTEQLKQRLSGSYDGLKVDEQGVITYHGATSFFQAITGNQTKGPENEEQDEAGSSRSAQDMDRRQRLVNNAWQSRALECFTNIPSNGPYYSHTLLSAVMSHSTRWAKRDPVIQEQLEPYEQGGLFRRQARSFLFEELNNGVCTIPMIQTLLLLSAQECSSGNATQAWVYSGIAFRLVDHLGIFIDGQRYGADVRLSEEEVEIRHRLFWSCYFWDKIISLYLGRRPTLTQVSVSPPGFMYDDSAEEEPWVPHGVIFAPGKQYPPTPAHSTSCFIKMCELSVIFNQILINIYDPLQQLSPSIIEDCVRTEGAALQSWWDALPHFLRIDTDNIPLYAPPSHIVTLKSVSLLETPK</sequence>
<dbReference type="Pfam" id="PF04082">
    <property type="entry name" value="Fungal_trans"/>
    <property type="match status" value="1"/>
</dbReference>
<dbReference type="PANTHER" id="PTHR31313">
    <property type="entry name" value="TY1 ENHANCER ACTIVATOR"/>
    <property type="match status" value="1"/>
</dbReference>